<proteinExistence type="predicted"/>
<reference evidence="3" key="1">
    <citation type="submission" date="2019-12" db="UniProtKB">
        <authorList>
            <consortium name="WormBaseParasite"/>
        </authorList>
    </citation>
    <scope>IDENTIFICATION</scope>
</reference>
<keyword evidence="2" id="KW-1185">Reference proteome</keyword>
<keyword evidence="1" id="KW-0732">Signal</keyword>
<feature type="signal peptide" evidence="1">
    <location>
        <begin position="1"/>
        <end position="18"/>
    </location>
</feature>
<name>A0A5S6QJQ3_TRIMR</name>
<organism evidence="2 3">
    <name type="scientific">Trichuris muris</name>
    <name type="common">Mouse whipworm</name>
    <dbReference type="NCBI Taxonomy" id="70415"/>
    <lineage>
        <taxon>Eukaryota</taxon>
        <taxon>Metazoa</taxon>
        <taxon>Ecdysozoa</taxon>
        <taxon>Nematoda</taxon>
        <taxon>Enoplea</taxon>
        <taxon>Dorylaimia</taxon>
        <taxon>Trichinellida</taxon>
        <taxon>Trichuridae</taxon>
        <taxon>Trichuris</taxon>
    </lineage>
</organism>
<dbReference type="AlphaFoldDB" id="A0A5S6QJQ3"/>
<evidence type="ECO:0000313" key="2">
    <source>
        <dbReference type="Proteomes" id="UP000046395"/>
    </source>
</evidence>
<protein>
    <submittedName>
        <fullName evidence="3">4Fe-4S ferredoxin-type domain-containing protein</fullName>
    </submittedName>
</protein>
<evidence type="ECO:0000256" key="1">
    <source>
        <dbReference type="SAM" id="SignalP"/>
    </source>
</evidence>
<dbReference type="WBParaSite" id="TMUE_2000007107.1">
    <property type="protein sequence ID" value="TMUE_2000007107.1"/>
    <property type="gene ID" value="WBGene00293034"/>
</dbReference>
<sequence>MLALNILILLAATCTGHALQFSGSPPYCCWCQPTDVVCLSICVTCPGPCPPTRPWTPITPMQPICCSACPIWDYQCRSVCVSCTC</sequence>
<dbReference type="Proteomes" id="UP000046395">
    <property type="component" value="Unassembled WGS sequence"/>
</dbReference>
<feature type="chain" id="PRO_5024276612" evidence="1">
    <location>
        <begin position="19"/>
        <end position="85"/>
    </location>
</feature>
<accession>A0A5S6QJQ3</accession>
<evidence type="ECO:0000313" key="3">
    <source>
        <dbReference type="WBParaSite" id="TMUE_2000007107.1"/>
    </source>
</evidence>